<dbReference type="GO" id="GO:0005829">
    <property type="term" value="C:cytosol"/>
    <property type="evidence" value="ECO:0007669"/>
    <property type="project" value="TreeGrafter"/>
</dbReference>
<dbReference type="CDD" id="cd05016">
    <property type="entry name" value="SIS_PGI_2"/>
    <property type="match status" value="1"/>
</dbReference>
<dbReference type="InterPro" id="IPR046348">
    <property type="entry name" value="SIS_dom_sf"/>
</dbReference>
<dbReference type="RefSeq" id="WP_173285967.1">
    <property type="nucleotide sequence ID" value="NZ_CP054020.1"/>
</dbReference>
<proteinExistence type="inferred from homology"/>
<dbReference type="GO" id="GO:0051156">
    <property type="term" value="P:glucose 6-phosphate metabolic process"/>
    <property type="evidence" value="ECO:0007669"/>
    <property type="project" value="TreeGrafter"/>
</dbReference>
<keyword evidence="5 7" id="KW-0413">Isomerase</keyword>
<organism evidence="9 10">
    <name type="scientific">Thiomicrorhabdus xiamenensis</name>
    <dbReference type="NCBI Taxonomy" id="2739063"/>
    <lineage>
        <taxon>Bacteria</taxon>
        <taxon>Pseudomonadati</taxon>
        <taxon>Pseudomonadota</taxon>
        <taxon>Gammaproteobacteria</taxon>
        <taxon>Thiotrichales</taxon>
        <taxon>Piscirickettsiaceae</taxon>
        <taxon>Thiomicrorhabdus</taxon>
    </lineage>
</organism>
<sequence>MKQLKAYQPLSALAEQLKQTHLNSLFDDNAQRFAQFHVQMPGIMLDFSKQKITQEVLDGLVSMAEEADLKQWIERLIEGDELNHTEGRKAWHTALRNVSNPVPEVAEQWDKMAFIVEELHLQQMRGYSGKAITDVVNIGVGGSDLGPLMITHALEMQKLPQSPDIHFVSTLDGRQLQSLLAKLNPETTLFIVASKSFTTIDTLSLAETAKSWMKANCQSNCQSQNAIMRHFIGVSANPAKMSEWGILPQMQLAFWDWVGGRFSMWSSIGLTIAIQHGMEGFKAMLEGAHAVDEHFRNAPFKENIPALLGLIGVWNTNFLNLAGQAILPYDSRLKHFAGYLEQLVMESNGKHTQRDGTFVDYRTCPILWGEVGPNAQHAFYQLLHQGTERVMSDFILFKEGQGSDERSTFHQNLNIANCLAQSRAMMVGQQSDDPHKHYPGDQVSNTLLLTRVDAYHLGMLVAIYEHKVFTESVIWNINPFDQWGVELGKKIALSILESIDQRDASELDQSTQGILQQIWEHKT</sequence>
<keyword evidence="10" id="KW-1185">Reference proteome</keyword>
<dbReference type="UniPathway" id="UPA00109">
    <property type="reaction ID" value="UER00181"/>
</dbReference>
<gene>
    <name evidence="7 9" type="primary">pgi</name>
    <name evidence="9" type="ORF">HQN79_09615</name>
</gene>
<comment type="subcellular location">
    <subcellularLocation>
        <location evidence="7">Cytoplasm</location>
    </subcellularLocation>
</comment>
<reference evidence="9 10" key="1">
    <citation type="submission" date="2020-05" db="EMBL/GenBank/DDBJ databases">
        <title>Thiomicrorhabdus sediminis sp.nov. and Thiomicrorhabdus xiamenensis sp.nov., novel sulfur-oxidizing bacteria isolated from coastal sediment.</title>
        <authorList>
            <person name="Liu X."/>
        </authorList>
    </citation>
    <scope>NUCLEOTIDE SEQUENCE [LARGE SCALE GENOMIC DNA]</scope>
    <source>
        <strain evidence="9 10">G2</strain>
    </source>
</reference>
<evidence type="ECO:0000313" key="10">
    <source>
        <dbReference type="Proteomes" id="UP000504724"/>
    </source>
</evidence>
<dbReference type="KEGG" id="txa:HQN79_09615"/>
<comment type="pathway">
    <text evidence="1 7 8">Carbohydrate degradation; glycolysis; D-glyceraldehyde 3-phosphate and glycerone phosphate from D-glucose: step 2/4.</text>
</comment>
<dbReference type="PANTHER" id="PTHR11469">
    <property type="entry name" value="GLUCOSE-6-PHOSPHATE ISOMERASE"/>
    <property type="match status" value="1"/>
</dbReference>
<dbReference type="InterPro" id="IPR023096">
    <property type="entry name" value="G6P_Isomerase_C"/>
</dbReference>
<evidence type="ECO:0000256" key="3">
    <source>
        <dbReference type="ARBA" id="ARBA00022432"/>
    </source>
</evidence>
<dbReference type="GO" id="GO:0004347">
    <property type="term" value="F:glucose-6-phosphate isomerase activity"/>
    <property type="evidence" value="ECO:0007669"/>
    <property type="project" value="UniProtKB-UniRule"/>
</dbReference>
<accession>A0A7D4NRR3</accession>
<comment type="pathway">
    <text evidence="7">Carbohydrate biosynthesis; gluconeogenesis.</text>
</comment>
<evidence type="ECO:0000256" key="4">
    <source>
        <dbReference type="ARBA" id="ARBA00023152"/>
    </source>
</evidence>
<dbReference type="PROSITE" id="PS00174">
    <property type="entry name" value="P_GLUCOSE_ISOMERASE_2"/>
    <property type="match status" value="1"/>
</dbReference>
<dbReference type="Pfam" id="PF00342">
    <property type="entry name" value="PGI"/>
    <property type="match status" value="1"/>
</dbReference>
<evidence type="ECO:0000256" key="5">
    <source>
        <dbReference type="ARBA" id="ARBA00023235"/>
    </source>
</evidence>
<dbReference type="SUPFAM" id="SSF53697">
    <property type="entry name" value="SIS domain"/>
    <property type="match status" value="1"/>
</dbReference>
<keyword evidence="7" id="KW-0963">Cytoplasm</keyword>
<dbReference type="InterPro" id="IPR035476">
    <property type="entry name" value="SIS_PGI_1"/>
</dbReference>
<feature type="active site" description="Proton donor" evidence="7">
    <location>
        <position position="346"/>
    </location>
</feature>
<feature type="active site" evidence="7">
    <location>
        <position position="377"/>
    </location>
</feature>
<comment type="similarity">
    <text evidence="2 7 8">Belongs to the GPI family.</text>
</comment>
<comment type="catalytic activity">
    <reaction evidence="6 7 8">
        <text>alpha-D-glucose 6-phosphate = beta-D-fructose 6-phosphate</text>
        <dbReference type="Rhea" id="RHEA:11816"/>
        <dbReference type="ChEBI" id="CHEBI:57634"/>
        <dbReference type="ChEBI" id="CHEBI:58225"/>
        <dbReference type="EC" id="5.3.1.9"/>
    </reaction>
</comment>
<comment type="function">
    <text evidence="7">Catalyzes the reversible isomerization of glucose-6-phosphate to fructose-6-phosphate.</text>
</comment>
<dbReference type="GO" id="GO:0097367">
    <property type="term" value="F:carbohydrate derivative binding"/>
    <property type="evidence" value="ECO:0007669"/>
    <property type="project" value="InterPro"/>
</dbReference>
<dbReference type="CDD" id="cd05015">
    <property type="entry name" value="SIS_PGI_1"/>
    <property type="match status" value="1"/>
</dbReference>
<evidence type="ECO:0000256" key="2">
    <source>
        <dbReference type="ARBA" id="ARBA00006604"/>
    </source>
</evidence>
<keyword evidence="4 7" id="KW-0324">Glycolysis</keyword>
<dbReference type="UniPathway" id="UPA00138"/>
<dbReference type="PROSITE" id="PS00765">
    <property type="entry name" value="P_GLUCOSE_ISOMERASE_1"/>
    <property type="match status" value="1"/>
</dbReference>
<feature type="active site" evidence="7">
    <location>
        <position position="489"/>
    </location>
</feature>
<dbReference type="EMBL" id="CP054020">
    <property type="protein sequence ID" value="QKI89810.1"/>
    <property type="molecule type" value="Genomic_DNA"/>
</dbReference>
<keyword evidence="3 7" id="KW-0312">Gluconeogenesis</keyword>
<evidence type="ECO:0000256" key="6">
    <source>
        <dbReference type="ARBA" id="ARBA00029321"/>
    </source>
</evidence>
<dbReference type="PRINTS" id="PR00662">
    <property type="entry name" value="G6PISOMERASE"/>
</dbReference>
<dbReference type="InterPro" id="IPR035482">
    <property type="entry name" value="SIS_PGI_2"/>
</dbReference>
<dbReference type="InterPro" id="IPR001672">
    <property type="entry name" value="G6P_Isomerase"/>
</dbReference>
<dbReference type="Gene3D" id="1.10.1390.10">
    <property type="match status" value="1"/>
</dbReference>
<dbReference type="HAMAP" id="MF_00473">
    <property type="entry name" value="G6P_isomerase"/>
    <property type="match status" value="1"/>
</dbReference>
<name>A0A7D4NRR3_9GAMM</name>
<dbReference type="PROSITE" id="PS51463">
    <property type="entry name" value="P_GLUCOSE_ISOMERASE_3"/>
    <property type="match status" value="1"/>
</dbReference>
<dbReference type="PANTHER" id="PTHR11469:SF1">
    <property type="entry name" value="GLUCOSE-6-PHOSPHATE ISOMERASE"/>
    <property type="match status" value="1"/>
</dbReference>
<evidence type="ECO:0000256" key="1">
    <source>
        <dbReference type="ARBA" id="ARBA00004926"/>
    </source>
</evidence>
<dbReference type="GO" id="GO:0006096">
    <property type="term" value="P:glycolytic process"/>
    <property type="evidence" value="ECO:0007669"/>
    <property type="project" value="UniProtKB-UniRule"/>
</dbReference>
<dbReference type="NCBIfam" id="NF001211">
    <property type="entry name" value="PRK00179.1"/>
    <property type="match status" value="1"/>
</dbReference>
<dbReference type="GO" id="GO:0048029">
    <property type="term" value="F:monosaccharide binding"/>
    <property type="evidence" value="ECO:0007669"/>
    <property type="project" value="TreeGrafter"/>
</dbReference>
<evidence type="ECO:0000313" key="9">
    <source>
        <dbReference type="EMBL" id="QKI89810.1"/>
    </source>
</evidence>
<evidence type="ECO:0000256" key="7">
    <source>
        <dbReference type="HAMAP-Rule" id="MF_00473"/>
    </source>
</evidence>
<dbReference type="Proteomes" id="UP000504724">
    <property type="component" value="Chromosome"/>
</dbReference>
<dbReference type="AlphaFoldDB" id="A0A7D4NRR3"/>
<dbReference type="Gene3D" id="3.40.50.10490">
    <property type="entry name" value="Glucose-6-phosphate isomerase like protein, domain 1"/>
    <property type="match status" value="2"/>
</dbReference>
<dbReference type="GO" id="GO:0006094">
    <property type="term" value="P:gluconeogenesis"/>
    <property type="evidence" value="ECO:0007669"/>
    <property type="project" value="UniProtKB-UniRule"/>
</dbReference>
<dbReference type="InterPro" id="IPR018189">
    <property type="entry name" value="Phosphoglucose_isomerase_CS"/>
</dbReference>
<protein>
    <recommendedName>
        <fullName evidence="7">Glucose-6-phosphate isomerase</fullName>
        <shortName evidence="7">GPI</shortName>
        <ecNumber evidence="7">5.3.1.9</ecNumber>
    </recommendedName>
    <alternativeName>
        <fullName evidence="7">Phosphoglucose isomerase</fullName>
        <shortName evidence="7">PGI</shortName>
    </alternativeName>
    <alternativeName>
        <fullName evidence="7">Phosphohexose isomerase</fullName>
        <shortName evidence="7">PHI</shortName>
    </alternativeName>
</protein>
<dbReference type="EC" id="5.3.1.9" evidence="7"/>
<evidence type="ECO:0000256" key="8">
    <source>
        <dbReference type="RuleBase" id="RU000612"/>
    </source>
</evidence>